<organism evidence="2 3">
    <name type="scientific">Agaricus bisporus var. burnettii (strain JB137-S8 / ATCC MYA-4627 / FGSC 10392)</name>
    <name type="common">White button mushroom</name>
    <dbReference type="NCBI Taxonomy" id="597362"/>
    <lineage>
        <taxon>Eukaryota</taxon>
        <taxon>Fungi</taxon>
        <taxon>Dikarya</taxon>
        <taxon>Basidiomycota</taxon>
        <taxon>Agaricomycotina</taxon>
        <taxon>Agaricomycetes</taxon>
        <taxon>Agaricomycetidae</taxon>
        <taxon>Agaricales</taxon>
        <taxon>Agaricineae</taxon>
        <taxon>Agaricaceae</taxon>
        <taxon>Agaricus</taxon>
    </lineage>
</organism>
<dbReference type="OMA" id="RHAYHTA"/>
<dbReference type="KEGG" id="abp:AGABI1DRAFT107022"/>
<sequence>MTDLQPLVLAYFKLQILSSALEAAQINHPSPGATRILQEARKAAVDEVDKFWDYFQIAESIAERYIEFLDYLSQNNVAELRHAYHTACLLAQAGTIDSRKAQQVMTNIREGMESAISRIISTLSGNKEAMSSFIDESSKVLAEIVGATDECIELLRECLEEFSKFEKEDFDEESFMRDPSWEEHQIVLQKWHVFIKSVGGLWVGWTKLKNSIRGGRRRIARSDNTPGEASREAKKDCATTNISLPDMRNPTNNANTPTGPTVSALATPPSRKAKTSFWQKTLRRIMPRLSKPFHHR</sequence>
<dbReference type="EMBL" id="JH971390">
    <property type="protein sequence ID" value="EKM79590.1"/>
    <property type="molecule type" value="Genomic_DNA"/>
</dbReference>
<evidence type="ECO:0000313" key="2">
    <source>
        <dbReference type="EMBL" id="EKM79590.1"/>
    </source>
</evidence>
<accession>K5XWK2</accession>
<dbReference type="InParanoid" id="K5XWK2"/>
<dbReference type="RefSeq" id="XP_007330208.1">
    <property type="nucleotide sequence ID" value="XM_007330146.1"/>
</dbReference>
<evidence type="ECO:0000313" key="3">
    <source>
        <dbReference type="Proteomes" id="UP000008493"/>
    </source>
</evidence>
<dbReference type="AlphaFoldDB" id="K5XWK2"/>
<dbReference type="GeneID" id="18822344"/>
<reference evidence="3" key="1">
    <citation type="journal article" date="2012" name="Proc. Natl. Acad. Sci. U.S.A.">
        <title>Genome sequence of the button mushroom Agaricus bisporus reveals mechanisms governing adaptation to a humic-rich ecological niche.</title>
        <authorList>
            <person name="Morin E."/>
            <person name="Kohler A."/>
            <person name="Baker A.R."/>
            <person name="Foulongne-Oriol M."/>
            <person name="Lombard V."/>
            <person name="Nagy L.G."/>
            <person name="Ohm R.A."/>
            <person name="Patyshakuliyeva A."/>
            <person name="Brun A."/>
            <person name="Aerts A.L."/>
            <person name="Bailey A.M."/>
            <person name="Billette C."/>
            <person name="Coutinho P.M."/>
            <person name="Deakin G."/>
            <person name="Doddapaneni H."/>
            <person name="Floudas D."/>
            <person name="Grimwood J."/>
            <person name="Hilden K."/>
            <person name="Kuees U."/>
            <person name="LaButti K.M."/>
            <person name="Lapidus A."/>
            <person name="Lindquist E.A."/>
            <person name="Lucas S.M."/>
            <person name="Murat C."/>
            <person name="Riley R.W."/>
            <person name="Salamov A.A."/>
            <person name="Schmutz J."/>
            <person name="Subramanian V."/>
            <person name="Woesten H.A.B."/>
            <person name="Xu J."/>
            <person name="Eastwood D.C."/>
            <person name="Foster G.D."/>
            <person name="Sonnenberg A.S."/>
            <person name="Cullen D."/>
            <person name="de Vries R.P."/>
            <person name="Lundell T."/>
            <person name="Hibbett D.S."/>
            <person name="Henrissat B."/>
            <person name="Burton K.S."/>
            <person name="Kerrigan R.W."/>
            <person name="Challen M.P."/>
            <person name="Grigoriev I.V."/>
            <person name="Martin F."/>
        </authorList>
    </citation>
    <scope>NUCLEOTIDE SEQUENCE [LARGE SCALE GENOMIC DNA]</scope>
    <source>
        <strain evidence="3">JB137-S8 / ATCC MYA-4627 / FGSC 10392</strain>
    </source>
</reference>
<feature type="compositionally biased region" description="Low complexity" evidence="1">
    <location>
        <begin position="249"/>
        <end position="261"/>
    </location>
</feature>
<evidence type="ECO:0000256" key="1">
    <source>
        <dbReference type="SAM" id="MobiDB-lite"/>
    </source>
</evidence>
<feature type="region of interest" description="Disordered" evidence="1">
    <location>
        <begin position="241"/>
        <end position="274"/>
    </location>
</feature>
<dbReference type="HOGENOM" id="CLU_939990_0_0_1"/>
<protein>
    <submittedName>
        <fullName evidence="2">Uncharacterized protein</fullName>
    </submittedName>
</protein>
<name>K5XWK2_AGABU</name>
<gene>
    <name evidence="2" type="ORF">AGABI1DRAFT_107022</name>
</gene>
<dbReference type="Proteomes" id="UP000008493">
    <property type="component" value="Unassembled WGS sequence"/>
</dbReference>
<keyword evidence="3" id="KW-1185">Reference proteome</keyword>
<proteinExistence type="predicted"/>